<dbReference type="EMBL" id="OX451737">
    <property type="protein sequence ID" value="CAI8600275.1"/>
    <property type="molecule type" value="Genomic_DNA"/>
</dbReference>
<evidence type="ECO:0000313" key="4">
    <source>
        <dbReference type="Proteomes" id="UP001157006"/>
    </source>
</evidence>
<dbReference type="Proteomes" id="UP001157006">
    <property type="component" value="Chromosome 2"/>
</dbReference>
<dbReference type="InterPro" id="IPR044816">
    <property type="entry name" value="BURP"/>
</dbReference>
<sequence length="594" mass="67820">MAHIVVLSLLSFLLLLLMNGHGSFAREMNQVDQPYLDGWLKNTPLKNQKLSSDSNQVYLDGWLKDTRGKKVKANPNSNQIYLDGWLKDIRAEKAKGNHDSNQVYLDGWLKDTRVEKEKANSDSNQVYLDGWLKDTRVEKAKVNPESNQVYLDGWLKDNRDEKANVNPDSNQVYLDGWLKDARTEKEKSTPVNRVYLDGWLKDARPEKEKSTPDSNQVYLDGWLKDPQNEKIETNTKSNHVYLDGWLKDNRDENAKASADSNQVYLDGWLKDTRDLTEKLTLDSNQVYLDGWLKDTRDEKENSYPNSNQVYLDGWLKDSHVENSKSIQNSKQAYLDGWLKDSHAENHMKIGQDFVESNEKLSSKVDHTEAFKVAFFGIEDLYVGSVMTLQFPIREYAKFLPKKVADDIPVSKSQIPSLLDLFSLTKDSPQGEDMIDIINQCEFPPNKGETKACPTSLESMLEFVHSVIGAETKYNIHSTSYPTTSGARLQNYTVLDISNDIYAPKWVACHPRPYPYALYYCHYLDIGSKIFKVLLKGEDGDIMNALGICHLDTSDMNPSHFIFDLLGMKPGDAPLCHFFPVKHVLWVPSPPVVTK</sequence>
<evidence type="ECO:0000256" key="1">
    <source>
        <dbReference type="SAM" id="SignalP"/>
    </source>
</evidence>
<feature type="signal peptide" evidence="1">
    <location>
        <begin position="1"/>
        <end position="25"/>
    </location>
</feature>
<keyword evidence="4" id="KW-1185">Reference proteome</keyword>
<evidence type="ECO:0000313" key="3">
    <source>
        <dbReference type="EMBL" id="CAI8600275.1"/>
    </source>
</evidence>
<gene>
    <name evidence="3" type="ORF">VFH_II214200</name>
</gene>
<organism evidence="3 4">
    <name type="scientific">Vicia faba</name>
    <name type="common">Broad bean</name>
    <name type="synonym">Faba vulgaris</name>
    <dbReference type="NCBI Taxonomy" id="3906"/>
    <lineage>
        <taxon>Eukaryota</taxon>
        <taxon>Viridiplantae</taxon>
        <taxon>Streptophyta</taxon>
        <taxon>Embryophyta</taxon>
        <taxon>Tracheophyta</taxon>
        <taxon>Spermatophyta</taxon>
        <taxon>Magnoliopsida</taxon>
        <taxon>eudicotyledons</taxon>
        <taxon>Gunneridae</taxon>
        <taxon>Pentapetalae</taxon>
        <taxon>rosids</taxon>
        <taxon>fabids</taxon>
        <taxon>Fabales</taxon>
        <taxon>Fabaceae</taxon>
        <taxon>Papilionoideae</taxon>
        <taxon>50 kb inversion clade</taxon>
        <taxon>NPAAA clade</taxon>
        <taxon>Hologalegina</taxon>
        <taxon>IRL clade</taxon>
        <taxon>Fabeae</taxon>
        <taxon>Vicia</taxon>
    </lineage>
</organism>
<accession>A0AAV0ZNV6</accession>
<dbReference type="AlphaFoldDB" id="A0AAV0ZNV6"/>
<protein>
    <recommendedName>
        <fullName evidence="2">BURP domain-containing protein</fullName>
    </recommendedName>
</protein>
<proteinExistence type="predicted"/>
<feature type="chain" id="PRO_5043538813" description="BURP domain-containing protein" evidence="1">
    <location>
        <begin position="26"/>
        <end position="594"/>
    </location>
</feature>
<keyword evidence="1" id="KW-0732">Signal</keyword>
<feature type="domain" description="BURP" evidence="2">
    <location>
        <begin position="374"/>
        <end position="588"/>
    </location>
</feature>
<dbReference type="Pfam" id="PF03181">
    <property type="entry name" value="BURP"/>
    <property type="match status" value="1"/>
</dbReference>
<name>A0AAV0ZNV6_VICFA</name>
<dbReference type="InterPro" id="IPR004873">
    <property type="entry name" value="BURP_dom"/>
</dbReference>
<evidence type="ECO:0000259" key="2">
    <source>
        <dbReference type="PROSITE" id="PS51277"/>
    </source>
</evidence>
<dbReference type="PANTHER" id="PTHR31236:SF59">
    <property type="entry name" value="BURP DOMAIN PROTEIN"/>
    <property type="match status" value="1"/>
</dbReference>
<reference evidence="3 4" key="1">
    <citation type="submission" date="2023-01" db="EMBL/GenBank/DDBJ databases">
        <authorList>
            <person name="Kreplak J."/>
        </authorList>
    </citation>
    <scope>NUCLEOTIDE SEQUENCE [LARGE SCALE GENOMIC DNA]</scope>
</reference>
<dbReference type="PANTHER" id="PTHR31236">
    <property type="entry name" value="BURP DOMAIN PROTEIN USPL1-LIKE"/>
    <property type="match status" value="1"/>
</dbReference>
<dbReference type="PROSITE" id="PS51277">
    <property type="entry name" value="BURP"/>
    <property type="match status" value="1"/>
</dbReference>
<dbReference type="SMART" id="SM01045">
    <property type="entry name" value="BURP"/>
    <property type="match status" value="1"/>
</dbReference>